<gene>
    <name evidence="1" type="ORF">Theth_0131</name>
</gene>
<dbReference type="KEGG" id="tta:Theth_0131"/>
<reference evidence="1 2" key="1">
    <citation type="submission" date="2010-11" db="EMBL/GenBank/DDBJ databases">
        <title>The complete genome of Thermotoga thermarum DSM 5069.</title>
        <authorList>
            <consortium name="US DOE Joint Genome Institute (JGI-PGF)"/>
            <person name="Lucas S."/>
            <person name="Copeland A."/>
            <person name="Lapidus A."/>
            <person name="Bruce D."/>
            <person name="Goodwin L."/>
            <person name="Pitluck S."/>
            <person name="Kyrpides N."/>
            <person name="Mavromatis K."/>
            <person name="Ivanova N."/>
            <person name="Zeytun A."/>
            <person name="Brettin T."/>
            <person name="Detter J.C."/>
            <person name="Tapia R."/>
            <person name="Han C."/>
            <person name="Land M."/>
            <person name="Hauser L."/>
            <person name="Markowitz V."/>
            <person name="Cheng J.-F."/>
            <person name="Hugenholtz P."/>
            <person name="Woyke T."/>
            <person name="Wu D."/>
            <person name="Spring S."/>
            <person name="Schroeder M."/>
            <person name="Brambilla E."/>
            <person name="Klenk H.-P."/>
            <person name="Eisen J.A."/>
        </authorList>
    </citation>
    <scope>NUCLEOTIDE SEQUENCE [LARGE SCALE GENOMIC DNA]</scope>
    <source>
        <strain evidence="1 2">DSM 5069</strain>
    </source>
</reference>
<dbReference type="Proteomes" id="UP000006804">
    <property type="component" value="Chromosome"/>
</dbReference>
<dbReference type="EMBL" id="CP002351">
    <property type="protein sequence ID" value="AEH50235.1"/>
    <property type="molecule type" value="Genomic_DNA"/>
</dbReference>
<dbReference type="HOGENOM" id="CLU_2737075_0_0_0"/>
<accession>F7YUQ0</accession>
<dbReference type="AlphaFoldDB" id="F7YUQ0"/>
<dbReference type="PATRIC" id="fig|688269.3.peg.133"/>
<evidence type="ECO:0000313" key="1">
    <source>
        <dbReference type="EMBL" id="AEH50235.1"/>
    </source>
</evidence>
<proteinExistence type="predicted"/>
<evidence type="ECO:0000313" key="2">
    <source>
        <dbReference type="Proteomes" id="UP000006804"/>
    </source>
</evidence>
<name>F7YUQ0_9THEM</name>
<sequence length="75" mass="9194">MTKKYSLKRLSVKMIKSLLQLIEDELKETCCKKKRGRPREYSERRSFRDTVFYLEEIFKNKMPAISTLHYRFSRL</sequence>
<keyword evidence="2" id="KW-1185">Reference proteome</keyword>
<dbReference type="STRING" id="688269.Theth_0131"/>
<dbReference type="RefSeq" id="WP_013931459.1">
    <property type="nucleotide sequence ID" value="NC_015707.1"/>
</dbReference>
<protein>
    <submittedName>
        <fullName evidence="1">Uncharacterized protein</fullName>
    </submittedName>
</protein>
<organism evidence="1 2">
    <name type="scientific">Pseudothermotoga thermarum DSM 5069</name>
    <dbReference type="NCBI Taxonomy" id="688269"/>
    <lineage>
        <taxon>Bacteria</taxon>
        <taxon>Thermotogati</taxon>
        <taxon>Thermotogota</taxon>
        <taxon>Thermotogae</taxon>
        <taxon>Thermotogales</taxon>
        <taxon>Thermotogaceae</taxon>
        <taxon>Pseudothermotoga</taxon>
    </lineage>
</organism>